<reference evidence="1 2" key="1">
    <citation type="journal article" date="2019" name="Commun. Biol.">
        <title>The bagworm genome reveals a unique fibroin gene that provides high tensile strength.</title>
        <authorList>
            <person name="Kono N."/>
            <person name="Nakamura H."/>
            <person name="Ohtoshi R."/>
            <person name="Tomita M."/>
            <person name="Numata K."/>
            <person name="Arakawa K."/>
        </authorList>
    </citation>
    <scope>NUCLEOTIDE SEQUENCE [LARGE SCALE GENOMIC DNA]</scope>
</reference>
<sequence length="101" mass="11907">MSQWTNHVIPISDVVVGFHVIGYLADDTDHMHQHEEIYNAKSTEVEFNNVLLMTMKTKTPSRIRHKVRHVDSGHALQHYVIQEIQSQIQNFFEDLIYLKTY</sequence>
<evidence type="ECO:0000313" key="1">
    <source>
        <dbReference type="EMBL" id="GBP54954.1"/>
    </source>
</evidence>
<name>A0A4C1WY09_EUMVA</name>
<gene>
    <name evidence="1" type="ORF">EVAR_50398_1</name>
</gene>
<accession>A0A4C1WY09</accession>
<protein>
    <submittedName>
        <fullName evidence="1">Uncharacterized protein</fullName>
    </submittedName>
</protein>
<evidence type="ECO:0000313" key="2">
    <source>
        <dbReference type="Proteomes" id="UP000299102"/>
    </source>
</evidence>
<comment type="caution">
    <text evidence="1">The sequence shown here is derived from an EMBL/GenBank/DDBJ whole genome shotgun (WGS) entry which is preliminary data.</text>
</comment>
<organism evidence="1 2">
    <name type="scientific">Eumeta variegata</name>
    <name type="common">Bagworm moth</name>
    <name type="synonym">Eumeta japonica</name>
    <dbReference type="NCBI Taxonomy" id="151549"/>
    <lineage>
        <taxon>Eukaryota</taxon>
        <taxon>Metazoa</taxon>
        <taxon>Ecdysozoa</taxon>
        <taxon>Arthropoda</taxon>
        <taxon>Hexapoda</taxon>
        <taxon>Insecta</taxon>
        <taxon>Pterygota</taxon>
        <taxon>Neoptera</taxon>
        <taxon>Endopterygota</taxon>
        <taxon>Lepidoptera</taxon>
        <taxon>Glossata</taxon>
        <taxon>Ditrysia</taxon>
        <taxon>Tineoidea</taxon>
        <taxon>Psychidae</taxon>
        <taxon>Oiketicinae</taxon>
        <taxon>Eumeta</taxon>
    </lineage>
</organism>
<keyword evidence="2" id="KW-1185">Reference proteome</keyword>
<proteinExistence type="predicted"/>
<dbReference type="Proteomes" id="UP000299102">
    <property type="component" value="Unassembled WGS sequence"/>
</dbReference>
<dbReference type="AlphaFoldDB" id="A0A4C1WY09"/>
<dbReference type="EMBL" id="BGZK01000658">
    <property type="protein sequence ID" value="GBP54954.1"/>
    <property type="molecule type" value="Genomic_DNA"/>
</dbReference>